<keyword evidence="1" id="KW-0808">Transferase</keyword>
<dbReference type="AlphaFoldDB" id="A0A418VKW9"/>
<organism evidence="1 2">
    <name type="scientific">Azospirillum cavernae</name>
    <dbReference type="NCBI Taxonomy" id="2320860"/>
    <lineage>
        <taxon>Bacteria</taxon>
        <taxon>Pseudomonadati</taxon>
        <taxon>Pseudomonadota</taxon>
        <taxon>Alphaproteobacteria</taxon>
        <taxon>Rhodospirillales</taxon>
        <taxon>Azospirillaceae</taxon>
        <taxon>Azospirillum</taxon>
    </lineage>
</organism>
<keyword evidence="1" id="KW-0489">Methyltransferase</keyword>
<dbReference type="SUPFAM" id="SSF53335">
    <property type="entry name" value="S-adenosyl-L-methionine-dependent methyltransferases"/>
    <property type="match status" value="1"/>
</dbReference>
<comment type="caution">
    <text evidence="1">The sequence shown here is derived from an EMBL/GenBank/DDBJ whole genome shotgun (WGS) entry which is preliminary data.</text>
</comment>
<evidence type="ECO:0000313" key="1">
    <source>
        <dbReference type="EMBL" id="RJF76798.1"/>
    </source>
</evidence>
<evidence type="ECO:0000313" key="2">
    <source>
        <dbReference type="Proteomes" id="UP000283458"/>
    </source>
</evidence>
<sequence length="328" mass="36666">MLSVRNNVLEIAVSESLRVGARASIGSFRESFQNLPIDAKKIDALNDYVRQGDSIYVHKTTGVVSSDLKHTPEDIIDYWSSKIFTSTSTEDYSAYFPFARARLYYVARVIVDNILKKENISDPVSYCDFATGQGVLPDLIRREWPGLQIRCTEGSEVLVEKLRNSGFEASHCMLGDGKLPPFSVDIGTLTWTLCNCIRPLDVLMEVRKNIKDGGYMVLADSSRILVPFRKSLRDLFNPKNPADVHPYLFSANSMCALLRCAGFKPVYINRYFDSDVLLVIGQKENALPSDDLVIPADNSGHVFDFFTKAHELTASFDSWNASSPSYSG</sequence>
<proteinExistence type="predicted"/>
<dbReference type="GO" id="GO:0032259">
    <property type="term" value="P:methylation"/>
    <property type="evidence" value="ECO:0007669"/>
    <property type="project" value="UniProtKB-KW"/>
</dbReference>
<dbReference type="GO" id="GO:0008168">
    <property type="term" value="F:methyltransferase activity"/>
    <property type="evidence" value="ECO:0007669"/>
    <property type="project" value="UniProtKB-KW"/>
</dbReference>
<reference evidence="1 2" key="1">
    <citation type="submission" date="2018-09" db="EMBL/GenBank/DDBJ databases">
        <authorList>
            <person name="Zhu H."/>
        </authorList>
    </citation>
    <scope>NUCLEOTIDE SEQUENCE [LARGE SCALE GENOMIC DNA]</scope>
    <source>
        <strain evidence="1 2">K2W22B-5</strain>
    </source>
</reference>
<dbReference type="EMBL" id="QYUL01000006">
    <property type="protein sequence ID" value="RJF76798.1"/>
    <property type="molecule type" value="Genomic_DNA"/>
</dbReference>
<dbReference type="Proteomes" id="UP000283458">
    <property type="component" value="Unassembled WGS sequence"/>
</dbReference>
<accession>A0A418VKW9</accession>
<dbReference type="InterPro" id="IPR029063">
    <property type="entry name" value="SAM-dependent_MTases_sf"/>
</dbReference>
<keyword evidence="2" id="KW-1185">Reference proteome</keyword>
<protein>
    <submittedName>
        <fullName evidence="1">Methyltransferase domain-containing protein</fullName>
    </submittedName>
</protein>
<name>A0A418VKW9_9PROT</name>
<gene>
    <name evidence="1" type="ORF">D3877_28350</name>
</gene>
<dbReference type="Gene3D" id="3.40.50.150">
    <property type="entry name" value="Vaccinia Virus protein VP39"/>
    <property type="match status" value="1"/>
</dbReference>